<dbReference type="Proteomes" id="UP000477849">
    <property type="component" value="Unassembled WGS sequence"/>
</dbReference>
<protein>
    <recommendedName>
        <fullName evidence="3">Indoleacetamide hydrolase</fullName>
    </recommendedName>
</protein>
<dbReference type="AlphaFoldDB" id="A0A6M1S8Z9"/>
<feature type="domain" description="Amidase" evidence="4">
    <location>
        <begin position="30"/>
        <end position="431"/>
    </location>
</feature>
<proteinExistence type="inferred from homology"/>
<evidence type="ECO:0000313" key="6">
    <source>
        <dbReference type="Proteomes" id="UP000477849"/>
    </source>
</evidence>
<dbReference type="PROSITE" id="PS00571">
    <property type="entry name" value="AMIDASES"/>
    <property type="match status" value="1"/>
</dbReference>
<dbReference type="GO" id="GO:0003824">
    <property type="term" value="F:catalytic activity"/>
    <property type="evidence" value="ECO:0007669"/>
    <property type="project" value="InterPro"/>
</dbReference>
<dbReference type="InterPro" id="IPR023631">
    <property type="entry name" value="Amidase_dom"/>
</dbReference>
<reference evidence="5 6" key="1">
    <citation type="submission" date="2020-02" db="EMBL/GenBank/DDBJ databases">
        <title>Genome sequence of the type strain CCBAU10050 of Rhizobium daejeonense.</title>
        <authorList>
            <person name="Gao J."/>
            <person name="Sun J."/>
        </authorList>
    </citation>
    <scope>NUCLEOTIDE SEQUENCE [LARGE SCALE GENOMIC DNA]</scope>
    <source>
        <strain evidence="5 6">CCBAU10050</strain>
    </source>
</reference>
<dbReference type="SUPFAM" id="SSF75304">
    <property type="entry name" value="Amidase signature (AS) enzymes"/>
    <property type="match status" value="1"/>
</dbReference>
<name>A0A6M1S8Z9_9HYPH</name>
<evidence type="ECO:0000259" key="4">
    <source>
        <dbReference type="Pfam" id="PF01425"/>
    </source>
</evidence>
<dbReference type="InterPro" id="IPR020556">
    <property type="entry name" value="Amidase_CS"/>
</dbReference>
<dbReference type="PANTHER" id="PTHR11895">
    <property type="entry name" value="TRANSAMIDASE"/>
    <property type="match status" value="1"/>
</dbReference>
<gene>
    <name evidence="5" type="ORF">G6N76_19775</name>
</gene>
<sequence length="446" mass="46947">MTSTPIDTAFLSIGELADGYRSGAFTPLDVCRRAQERLALLEPKLNAFIDPMTNDVIEQAERATRELADGVDRGPLHGVPVAIKDIIDVAGTETTYATRAVQPKLATVDAECIRRLRDAGAIIFGKTNLLEFAAGVAHPDFGQTNNPHDMHLTAGGSSGGSAAAVAAGIVPLALGTDTGGSVRAPASYCGIAGFKPGFGTLPLDGVYPLSPSLDHLGILARSSKDAAVAFAVIGVRKPNNSPAISPEQLRLGIVSNQWNHPAIRPDVRRALDATLGVLEHAGMHIVNVDLPTPELMAKSLLDILMPEAALIHRQTLASNPGGYARGTHELLLAGFTLPAIDYVDARHNQNSWREQLSSLFKTTDAILAPTVPFVAPGTDPALSTEGDDEIISLTHANLTGAPSISIRCGLEKTMPVGLQITGALGSEERLLAIANYLEELLQMASP</sequence>
<dbReference type="InterPro" id="IPR000120">
    <property type="entry name" value="Amidase"/>
</dbReference>
<organism evidence="5 6">
    <name type="scientific">Rhizobium daejeonense</name>
    <dbReference type="NCBI Taxonomy" id="240521"/>
    <lineage>
        <taxon>Bacteria</taxon>
        <taxon>Pseudomonadati</taxon>
        <taxon>Pseudomonadota</taxon>
        <taxon>Alphaproteobacteria</taxon>
        <taxon>Hyphomicrobiales</taxon>
        <taxon>Rhizobiaceae</taxon>
        <taxon>Rhizobium/Agrobacterium group</taxon>
        <taxon>Rhizobium</taxon>
    </lineage>
</organism>
<comment type="caution">
    <text evidence="5">The sequence shown here is derived from an EMBL/GenBank/DDBJ whole genome shotgun (WGS) entry which is preliminary data.</text>
</comment>
<evidence type="ECO:0000256" key="2">
    <source>
        <dbReference type="ARBA" id="ARBA00009199"/>
    </source>
</evidence>
<accession>A0A6M1S8Z9</accession>
<evidence type="ECO:0000256" key="1">
    <source>
        <dbReference type="ARBA" id="ARBA00003871"/>
    </source>
</evidence>
<dbReference type="EMBL" id="JAAKZH010000007">
    <property type="protein sequence ID" value="NGO65917.1"/>
    <property type="molecule type" value="Genomic_DNA"/>
</dbReference>
<dbReference type="Gene3D" id="3.90.1300.10">
    <property type="entry name" value="Amidase signature (AS) domain"/>
    <property type="match status" value="1"/>
</dbReference>
<keyword evidence="6" id="KW-1185">Reference proteome</keyword>
<comment type="function">
    <text evidence="1">Hydrolyzes indole-3-acetamide (IAM) into indole-3-acetic acid (IAA).</text>
</comment>
<evidence type="ECO:0000256" key="3">
    <source>
        <dbReference type="ARBA" id="ARBA00021874"/>
    </source>
</evidence>
<evidence type="ECO:0000313" key="5">
    <source>
        <dbReference type="EMBL" id="NGO65917.1"/>
    </source>
</evidence>
<dbReference type="PANTHER" id="PTHR11895:SF7">
    <property type="entry name" value="GLUTAMYL-TRNA(GLN) AMIDOTRANSFERASE SUBUNIT A, MITOCHONDRIAL"/>
    <property type="match status" value="1"/>
</dbReference>
<dbReference type="RefSeq" id="WP_163897794.1">
    <property type="nucleotide sequence ID" value="NZ_CP048425.1"/>
</dbReference>
<comment type="similarity">
    <text evidence="2">Belongs to the amidase family.</text>
</comment>
<dbReference type="Pfam" id="PF01425">
    <property type="entry name" value="Amidase"/>
    <property type="match status" value="1"/>
</dbReference>
<dbReference type="InterPro" id="IPR036928">
    <property type="entry name" value="AS_sf"/>
</dbReference>